<proteinExistence type="predicted"/>
<dbReference type="PANTHER" id="PTHR22939">
    <property type="entry name" value="SERINE PROTEASE FAMILY S1C HTRA-RELATED"/>
    <property type="match status" value="1"/>
</dbReference>
<dbReference type="Gene3D" id="2.40.10.10">
    <property type="entry name" value="Trypsin-like serine proteases"/>
    <property type="match status" value="2"/>
</dbReference>
<dbReference type="Proteomes" id="UP000297385">
    <property type="component" value="Unassembled WGS sequence"/>
</dbReference>
<dbReference type="InterPro" id="IPR009003">
    <property type="entry name" value="Peptidase_S1_PA"/>
</dbReference>
<organism evidence="2 3">
    <name type="scientific">Paraburkholderia dipogonis</name>
    <dbReference type="NCBI Taxonomy" id="1211383"/>
    <lineage>
        <taxon>Bacteria</taxon>
        <taxon>Pseudomonadati</taxon>
        <taxon>Pseudomonadota</taxon>
        <taxon>Betaproteobacteria</taxon>
        <taxon>Burkholderiales</taxon>
        <taxon>Burkholderiaceae</taxon>
        <taxon>Paraburkholderia</taxon>
    </lineage>
</organism>
<feature type="signal peptide" evidence="1">
    <location>
        <begin position="1"/>
        <end position="18"/>
    </location>
</feature>
<sequence length="324" mass="34603">MKRLLRVLLFVTSSGAFGVTPSEIVSINSHAIVYLEVENSAGEMVTHGSGFIVSQDGYVLTVNHVKPLAGQQLVAVIGQKSGTKFPVTFRDADENSDIALWQLPQSATCRYSVAVSDKEVKVLDRVVALGFPENEGLAPSPISITNTTSQLGFYKADGLLSPGNSGGPVFNEGGFAIALIEGGGIPGSQNNDLIPIAPAIALLKKHSVRAGFDKPVIFADSCYASCRARENGIESWGSQTEWHDSTGWMDGGSDPVRECDKLMAARLVGHPDSEIELFPGTKGRDEDSKKDVLGHVSYMYKCGGTLRSGPIYVQKQSPGCGLWQ</sequence>
<name>A0A4Y8MWX5_9BURK</name>
<dbReference type="Pfam" id="PF13365">
    <property type="entry name" value="Trypsin_2"/>
    <property type="match status" value="1"/>
</dbReference>
<gene>
    <name evidence="2" type="ORF">E2553_35185</name>
</gene>
<dbReference type="SUPFAM" id="SSF50494">
    <property type="entry name" value="Trypsin-like serine proteases"/>
    <property type="match status" value="1"/>
</dbReference>
<dbReference type="PANTHER" id="PTHR22939:SF129">
    <property type="entry name" value="SERINE PROTEASE HTRA2, MITOCHONDRIAL"/>
    <property type="match status" value="1"/>
</dbReference>
<dbReference type="GO" id="GO:0004252">
    <property type="term" value="F:serine-type endopeptidase activity"/>
    <property type="evidence" value="ECO:0007669"/>
    <property type="project" value="InterPro"/>
</dbReference>
<dbReference type="GeneID" id="97308525"/>
<reference evidence="2 3" key="1">
    <citation type="submission" date="2019-03" db="EMBL/GenBank/DDBJ databases">
        <title>Complete Genome Sequence of Paraburkholderia dipogonis ICMP 19430T, a Nitrogen-fixing Symbiont of the South African Invasive Legume Dipogon lignosus in New Zealand.</title>
        <authorList>
            <person name="De Meyer S.E."/>
        </authorList>
    </citation>
    <scope>NUCLEOTIDE SEQUENCE [LARGE SCALE GENOMIC DNA]</scope>
    <source>
        <strain evidence="2 3">ICMP 19430</strain>
    </source>
</reference>
<feature type="chain" id="PRO_5021418292" evidence="1">
    <location>
        <begin position="19"/>
        <end position="324"/>
    </location>
</feature>
<protein>
    <submittedName>
        <fullName evidence="2">Serine protease</fullName>
    </submittedName>
</protein>
<comment type="caution">
    <text evidence="2">The sequence shown here is derived from an EMBL/GenBank/DDBJ whole genome shotgun (WGS) entry which is preliminary data.</text>
</comment>
<dbReference type="AlphaFoldDB" id="A0A4Y8MWX5"/>
<dbReference type="InterPro" id="IPR001940">
    <property type="entry name" value="Peptidase_S1C"/>
</dbReference>
<evidence type="ECO:0000313" key="2">
    <source>
        <dbReference type="EMBL" id="TFE41885.1"/>
    </source>
</evidence>
<dbReference type="GO" id="GO:0006508">
    <property type="term" value="P:proteolysis"/>
    <property type="evidence" value="ECO:0007669"/>
    <property type="project" value="UniProtKB-KW"/>
</dbReference>
<accession>A0A4Y8MWX5</accession>
<keyword evidence="1" id="KW-0732">Signal</keyword>
<evidence type="ECO:0000256" key="1">
    <source>
        <dbReference type="SAM" id="SignalP"/>
    </source>
</evidence>
<evidence type="ECO:0000313" key="3">
    <source>
        <dbReference type="Proteomes" id="UP000297385"/>
    </source>
</evidence>
<dbReference type="EMBL" id="SNVI01000002">
    <property type="protein sequence ID" value="TFE41885.1"/>
    <property type="molecule type" value="Genomic_DNA"/>
</dbReference>
<dbReference type="InterPro" id="IPR043504">
    <property type="entry name" value="Peptidase_S1_PA_chymotrypsin"/>
</dbReference>
<dbReference type="RefSeq" id="WP_134465166.1">
    <property type="nucleotide sequence ID" value="NZ_JBHMFL010000064.1"/>
</dbReference>
<dbReference type="PRINTS" id="PR00834">
    <property type="entry name" value="PROTEASES2C"/>
</dbReference>
<keyword evidence="2" id="KW-0378">Hydrolase</keyword>
<keyword evidence="2" id="KW-0645">Protease</keyword>